<keyword evidence="12 20" id="KW-1133">Transmembrane helix</keyword>
<dbReference type="AlphaFoldDB" id="A0AAD8A7N2"/>
<feature type="transmembrane region" description="Helical" evidence="20">
    <location>
        <begin position="39"/>
        <end position="60"/>
    </location>
</feature>
<keyword evidence="6 20" id="KW-0328">Glycosyltransferase</keyword>
<evidence type="ECO:0000256" key="19">
    <source>
        <dbReference type="ARBA" id="ARBA00052209"/>
    </source>
</evidence>
<feature type="domain" description="Ricin B lectin" evidence="21">
    <location>
        <begin position="489"/>
        <end position="617"/>
    </location>
</feature>
<dbReference type="FunFam" id="2.80.10.50:FF:000011">
    <property type="entry name" value="Polypeptide N-acetylgalactosaminyltransferase"/>
    <property type="match status" value="1"/>
</dbReference>
<evidence type="ECO:0000256" key="18">
    <source>
        <dbReference type="ARBA" id="ARBA00050905"/>
    </source>
</evidence>
<dbReference type="Gene3D" id="3.90.550.10">
    <property type="entry name" value="Spore Coat Polysaccharide Biosynthesis Protein SpsA, Chain A"/>
    <property type="match status" value="1"/>
</dbReference>
<reference evidence="22" key="1">
    <citation type="journal article" date="2023" name="IScience">
        <title>Live-bearing cockroach genome reveals convergent evolutionary mechanisms linked to viviparity in insects and beyond.</title>
        <authorList>
            <person name="Fouks B."/>
            <person name="Harrison M.C."/>
            <person name="Mikhailova A.A."/>
            <person name="Marchal E."/>
            <person name="English S."/>
            <person name="Carruthers M."/>
            <person name="Jennings E.C."/>
            <person name="Chiamaka E.L."/>
            <person name="Frigard R.A."/>
            <person name="Pippel M."/>
            <person name="Attardo G.M."/>
            <person name="Benoit J.B."/>
            <person name="Bornberg-Bauer E."/>
            <person name="Tobe S.S."/>
        </authorList>
    </citation>
    <scope>NUCLEOTIDE SEQUENCE</scope>
    <source>
        <strain evidence="22">Stay&amp;Tobe</strain>
    </source>
</reference>
<evidence type="ECO:0000259" key="21">
    <source>
        <dbReference type="SMART" id="SM00458"/>
    </source>
</evidence>
<evidence type="ECO:0000256" key="20">
    <source>
        <dbReference type="RuleBase" id="RU361242"/>
    </source>
</evidence>
<organism evidence="22 23">
    <name type="scientific">Diploptera punctata</name>
    <name type="common">Pacific beetle cockroach</name>
    <dbReference type="NCBI Taxonomy" id="6984"/>
    <lineage>
        <taxon>Eukaryota</taxon>
        <taxon>Metazoa</taxon>
        <taxon>Ecdysozoa</taxon>
        <taxon>Arthropoda</taxon>
        <taxon>Hexapoda</taxon>
        <taxon>Insecta</taxon>
        <taxon>Pterygota</taxon>
        <taxon>Neoptera</taxon>
        <taxon>Polyneoptera</taxon>
        <taxon>Dictyoptera</taxon>
        <taxon>Blattodea</taxon>
        <taxon>Blaberoidea</taxon>
        <taxon>Blaberidae</taxon>
        <taxon>Diplopterinae</taxon>
        <taxon>Diploptera</taxon>
    </lineage>
</organism>
<keyword evidence="16" id="KW-0325">Glycoprotein</keyword>
<keyword evidence="8 20" id="KW-0812">Transmembrane</keyword>
<dbReference type="PANTHER" id="PTHR11675:SF134">
    <property type="entry name" value="N-ACETYLGALACTOSAMINYLTRANSFERASE 4-RELATED"/>
    <property type="match status" value="1"/>
</dbReference>
<keyword evidence="13 20" id="KW-0333">Golgi apparatus</keyword>
<dbReference type="InterPro" id="IPR035992">
    <property type="entry name" value="Ricin_B-like_lectins"/>
</dbReference>
<evidence type="ECO:0000256" key="10">
    <source>
        <dbReference type="ARBA" id="ARBA00022734"/>
    </source>
</evidence>
<evidence type="ECO:0000313" key="23">
    <source>
        <dbReference type="Proteomes" id="UP001233999"/>
    </source>
</evidence>
<comment type="catalytic activity">
    <reaction evidence="19">
        <text>L-seryl-[protein] + UDP-N-acetyl-alpha-D-galactosamine = a 3-O-[N-acetyl-alpha-D-galactosaminyl]-L-seryl-[protein] + UDP + H(+)</text>
        <dbReference type="Rhea" id="RHEA:23956"/>
        <dbReference type="Rhea" id="RHEA-COMP:9863"/>
        <dbReference type="Rhea" id="RHEA-COMP:12788"/>
        <dbReference type="ChEBI" id="CHEBI:15378"/>
        <dbReference type="ChEBI" id="CHEBI:29999"/>
        <dbReference type="ChEBI" id="CHEBI:53604"/>
        <dbReference type="ChEBI" id="CHEBI:58223"/>
        <dbReference type="ChEBI" id="CHEBI:67138"/>
        <dbReference type="EC" id="2.4.1.41"/>
    </reaction>
</comment>
<dbReference type="PROSITE" id="PS50231">
    <property type="entry name" value="RICIN_B_LECTIN"/>
    <property type="match status" value="1"/>
</dbReference>
<keyword evidence="23" id="KW-1185">Reference proteome</keyword>
<gene>
    <name evidence="22" type="ORF">L9F63_014615</name>
</gene>
<comment type="subcellular location">
    <subcellularLocation>
        <location evidence="2 20">Golgi apparatus membrane</location>
        <topology evidence="2 20">Single-pass type II membrane protein</topology>
    </subcellularLocation>
</comment>
<dbReference type="SMART" id="SM00458">
    <property type="entry name" value="RICIN"/>
    <property type="match status" value="1"/>
</dbReference>
<evidence type="ECO:0000256" key="9">
    <source>
        <dbReference type="ARBA" id="ARBA00022723"/>
    </source>
</evidence>
<comment type="caution">
    <text evidence="22">The sequence shown here is derived from an EMBL/GenBank/DDBJ whole genome shotgun (WGS) entry which is preliminary data.</text>
</comment>
<dbReference type="CDD" id="cd02510">
    <property type="entry name" value="pp-GalNAc-T"/>
    <property type="match status" value="1"/>
</dbReference>
<dbReference type="EMBL" id="JASPKZ010003083">
    <property type="protein sequence ID" value="KAJ9593974.1"/>
    <property type="molecule type" value="Genomic_DNA"/>
</dbReference>
<evidence type="ECO:0000313" key="22">
    <source>
        <dbReference type="EMBL" id="KAJ9593974.1"/>
    </source>
</evidence>
<evidence type="ECO:0000256" key="3">
    <source>
        <dbReference type="ARBA" id="ARBA00004922"/>
    </source>
</evidence>
<feature type="non-terminal residue" evidence="22">
    <location>
        <position position="633"/>
    </location>
</feature>
<comment type="pathway">
    <text evidence="3 20">Protein modification; protein glycosylation.</text>
</comment>
<dbReference type="FunFam" id="3.90.550.10:FF:000029">
    <property type="entry name" value="Polypeptide N-acetylgalactosaminyltransferase"/>
    <property type="match status" value="1"/>
</dbReference>
<proteinExistence type="inferred from homology"/>
<dbReference type="GO" id="GO:0006493">
    <property type="term" value="P:protein O-linked glycosylation"/>
    <property type="evidence" value="ECO:0007669"/>
    <property type="project" value="TreeGrafter"/>
</dbReference>
<dbReference type="InterPro" id="IPR001173">
    <property type="entry name" value="Glyco_trans_2-like"/>
</dbReference>
<evidence type="ECO:0000256" key="8">
    <source>
        <dbReference type="ARBA" id="ARBA00022692"/>
    </source>
</evidence>
<dbReference type="CDD" id="cd23439">
    <property type="entry name" value="beta-trefoil_Ricin_GALNT10-like"/>
    <property type="match status" value="1"/>
</dbReference>
<dbReference type="Gene3D" id="2.80.10.50">
    <property type="match status" value="1"/>
</dbReference>
<evidence type="ECO:0000256" key="11">
    <source>
        <dbReference type="ARBA" id="ARBA00022968"/>
    </source>
</evidence>
<dbReference type="PANTHER" id="PTHR11675">
    <property type="entry name" value="N-ACETYLGALACTOSAMINYLTRANSFERASE"/>
    <property type="match status" value="1"/>
</dbReference>
<evidence type="ECO:0000256" key="6">
    <source>
        <dbReference type="ARBA" id="ARBA00022676"/>
    </source>
</evidence>
<keyword evidence="15 20" id="KW-1015">Disulfide bond</keyword>
<protein>
    <recommendedName>
        <fullName evidence="5 20">Polypeptide N-acetylgalactosaminyltransferase</fullName>
        <ecNumber evidence="20">2.4.1.-</ecNumber>
    </recommendedName>
    <alternativeName>
        <fullName evidence="20">Protein-UDP acetylgalactosaminyltransferase</fullName>
    </alternativeName>
</protein>
<dbReference type="Proteomes" id="UP001233999">
    <property type="component" value="Unassembled WGS sequence"/>
</dbReference>
<comment type="catalytic activity">
    <reaction evidence="18">
        <text>L-threonyl-[protein] + UDP-N-acetyl-alpha-D-galactosamine = a 3-O-[N-acetyl-alpha-D-galactosaminyl]-L-threonyl-[protein] + UDP + H(+)</text>
        <dbReference type="Rhea" id="RHEA:52424"/>
        <dbReference type="Rhea" id="RHEA-COMP:11060"/>
        <dbReference type="Rhea" id="RHEA-COMP:11689"/>
        <dbReference type="ChEBI" id="CHEBI:15378"/>
        <dbReference type="ChEBI" id="CHEBI:30013"/>
        <dbReference type="ChEBI" id="CHEBI:58223"/>
        <dbReference type="ChEBI" id="CHEBI:67138"/>
        <dbReference type="ChEBI" id="CHEBI:87075"/>
        <dbReference type="EC" id="2.4.1.41"/>
    </reaction>
</comment>
<keyword evidence="7 20" id="KW-0808">Transferase</keyword>
<dbReference type="Pfam" id="PF00652">
    <property type="entry name" value="Ricin_B_lectin"/>
    <property type="match status" value="1"/>
</dbReference>
<evidence type="ECO:0000256" key="17">
    <source>
        <dbReference type="ARBA" id="ARBA00023211"/>
    </source>
</evidence>
<accession>A0AAD8A7N2</accession>
<keyword evidence="11" id="KW-0735">Signal-anchor</keyword>
<sequence length="633" mass="72820">MIVYRVDEAISRLFLILHTEEQVVFMPSRGRMRRSIKGVCKFLLLAVLTVVTTAVIFRFVRNMDVSPGMQNHLVDTKGAMPVEPQQLVAHEHVAGDVKVDWHDYKLIEAEMKQKGTGEQGKPAYLSPNEDDKKDALYKVNGFNGHLSDKIALNRSLPDIRHKGCRDKKYLSNLPTVSVIVPFHNEHWSTLLRTAISVINRSPQHLLKEIFLVDDFSTKEHCKKPLDDYVAKHLPKVHVIHLSERSGLIRARLAGARRATAQVLIFLDSHTEANTNWLPPLLDPIAEDYRTCVCPFIDVIAHDTFEYRAQDEGARGAFDWEFFYKRLPLLPEDLKHPTDPFKSPVMAGGLFAISTKFFWELGGYDEGLEIWGGEQYELSFKIWMCGGQMVDAPCSRVGHIYRKFAPFPNPQKGDFVGRNYRRVAEVWMDEYKEFLYKRRPHYRSIDTGDISKQKDLRKKLNCKSFKWFMENVAFDLPKKYPPVEPPDFAKGEIRSVAAPELCVDSHNKKEDERIGLKDCIKDNVRNPGEQNFVLTWHKDIRPKGRTLCWDVSDPGKKAAINLFPCHGMHGNQLWRYDPEQQWLVHGANPRCLDSDPGRKQIFVTACDSSSLTQKWRFENIDFKALSNWDAVGAR</sequence>
<evidence type="ECO:0000256" key="13">
    <source>
        <dbReference type="ARBA" id="ARBA00023034"/>
    </source>
</evidence>
<dbReference type="Pfam" id="PF00535">
    <property type="entry name" value="Glycos_transf_2"/>
    <property type="match status" value="1"/>
</dbReference>
<evidence type="ECO:0000256" key="15">
    <source>
        <dbReference type="ARBA" id="ARBA00023157"/>
    </source>
</evidence>
<dbReference type="EC" id="2.4.1.-" evidence="20"/>
<dbReference type="GO" id="GO:0000139">
    <property type="term" value="C:Golgi membrane"/>
    <property type="evidence" value="ECO:0007669"/>
    <property type="project" value="UniProtKB-SubCell"/>
</dbReference>
<evidence type="ECO:0000256" key="14">
    <source>
        <dbReference type="ARBA" id="ARBA00023136"/>
    </source>
</evidence>
<dbReference type="GO" id="GO:0046872">
    <property type="term" value="F:metal ion binding"/>
    <property type="evidence" value="ECO:0007669"/>
    <property type="project" value="UniProtKB-KW"/>
</dbReference>
<evidence type="ECO:0000256" key="4">
    <source>
        <dbReference type="ARBA" id="ARBA00005680"/>
    </source>
</evidence>
<dbReference type="InterPro" id="IPR029044">
    <property type="entry name" value="Nucleotide-diphossugar_trans"/>
</dbReference>
<dbReference type="InterPro" id="IPR045885">
    <property type="entry name" value="GalNAc-T"/>
</dbReference>
<dbReference type="InterPro" id="IPR000772">
    <property type="entry name" value="Ricin_B_lectin"/>
</dbReference>
<comment type="cofactor">
    <cofactor evidence="1 20">
        <name>Mn(2+)</name>
        <dbReference type="ChEBI" id="CHEBI:29035"/>
    </cofactor>
</comment>
<dbReference type="SUPFAM" id="SSF50370">
    <property type="entry name" value="Ricin B-like lectins"/>
    <property type="match status" value="1"/>
</dbReference>
<evidence type="ECO:0000256" key="2">
    <source>
        <dbReference type="ARBA" id="ARBA00004323"/>
    </source>
</evidence>
<dbReference type="GO" id="GO:0030246">
    <property type="term" value="F:carbohydrate binding"/>
    <property type="evidence" value="ECO:0007669"/>
    <property type="project" value="UniProtKB-KW"/>
</dbReference>
<reference evidence="22" key="2">
    <citation type="submission" date="2023-05" db="EMBL/GenBank/DDBJ databases">
        <authorList>
            <person name="Fouks B."/>
        </authorList>
    </citation>
    <scope>NUCLEOTIDE SEQUENCE</scope>
    <source>
        <strain evidence="22">Stay&amp;Tobe</strain>
        <tissue evidence="22">Testes</tissue>
    </source>
</reference>
<name>A0AAD8A7N2_DIPPU</name>
<dbReference type="SUPFAM" id="SSF53448">
    <property type="entry name" value="Nucleotide-diphospho-sugar transferases"/>
    <property type="match status" value="1"/>
</dbReference>
<keyword evidence="10 20" id="KW-0430">Lectin</keyword>
<keyword evidence="14 20" id="KW-0472">Membrane</keyword>
<evidence type="ECO:0000256" key="1">
    <source>
        <dbReference type="ARBA" id="ARBA00001936"/>
    </source>
</evidence>
<dbReference type="GO" id="GO:0004653">
    <property type="term" value="F:polypeptide N-acetylgalactosaminyltransferase activity"/>
    <property type="evidence" value="ECO:0007669"/>
    <property type="project" value="UniProtKB-EC"/>
</dbReference>
<evidence type="ECO:0000256" key="12">
    <source>
        <dbReference type="ARBA" id="ARBA00022989"/>
    </source>
</evidence>
<evidence type="ECO:0000256" key="5">
    <source>
        <dbReference type="ARBA" id="ARBA00012644"/>
    </source>
</evidence>
<evidence type="ECO:0000256" key="7">
    <source>
        <dbReference type="ARBA" id="ARBA00022679"/>
    </source>
</evidence>
<comment type="similarity">
    <text evidence="4 20">Belongs to the glycosyltransferase 2 family. GalNAc-T subfamily.</text>
</comment>
<keyword evidence="9" id="KW-0479">Metal-binding</keyword>
<evidence type="ECO:0000256" key="16">
    <source>
        <dbReference type="ARBA" id="ARBA00023180"/>
    </source>
</evidence>
<keyword evidence="17 20" id="KW-0464">Manganese</keyword>